<keyword evidence="1" id="KW-0812">Transmembrane</keyword>
<reference evidence="2 3" key="1">
    <citation type="submission" date="2018-05" db="EMBL/GenBank/DDBJ databases">
        <title>Complete Genome Sequence of Methylobacterium sp. 17Sr1-28.</title>
        <authorList>
            <person name="Srinivasan S."/>
        </authorList>
    </citation>
    <scope>NUCLEOTIDE SEQUENCE [LARGE SCALE GENOMIC DNA]</scope>
    <source>
        <strain evidence="2 3">17Sr1-28</strain>
    </source>
</reference>
<gene>
    <name evidence="2" type="ORF">DK419_21260</name>
</gene>
<protein>
    <recommendedName>
        <fullName evidence="4">Flp family type IVb pilin</fullName>
    </recommendedName>
</protein>
<evidence type="ECO:0008006" key="4">
    <source>
        <dbReference type="Google" id="ProtNLM"/>
    </source>
</evidence>
<dbReference type="EMBL" id="CP029553">
    <property type="protein sequence ID" value="AWN48568.1"/>
    <property type="molecule type" value="Genomic_DNA"/>
</dbReference>
<dbReference type="InterPro" id="IPR007047">
    <property type="entry name" value="Flp_Fap"/>
</dbReference>
<dbReference type="KEGG" id="mtea:DK419_21260"/>
<name>A0A2U8WST8_9HYPH</name>
<accession>A0A2U8WST8</accession>
<dbReference type="AlphaFoldDB" id="A0A2U8WST8"/>
<sequence>MRGRSRARDAIRRLRRDRSGATAIEYALVAGLIFLALTVGLNTYGNSAGSLFGNISTRILAVFG</sequence>
<dbReference type="Proteomes" id="UP000245444">
    <property type="component" value="Chromosome"/>
</dbReference>
<feature type="transmembrane region" description="Helical" evidence="1">
    <location>
        <begin position="21"/>
        <end position="41"/>
    </location>
</feature>
<dbReference type="OrthoDB" id="5325135at2"/>
<dbReference type="Pfam" id="PF04964">
    <property type="entry name" value="Flp_Fap"/>
    <property type="match status" value="1"/>
</dbReference>
<keyword evidence="3" id="KW-1185">Reference proteome</keyword>
<keyword evidence="1" id="KW-0472">Membrane</keyword>
<proteinExistence type="predicted"/>
<evidence type="ECO:0000313" key="3">
    <source>
        <dbReference type="Proteomes" id="UP000245444"/>
    </source>
</evidence>
<evidence type="ECO:0000313" key="2">
    <source>
        <dbReference type="EMBL" id="AWN48568.1"/>
    </source>
</evidence>
<organism evidence="2 3">
    <name type="scientific">Methylobacterium terrae</name>
    <dbReference type="NCBI Taxonomy" id="2202827"/>
    <lineage>
        <taxon>Bacteria</taxon>
        <taxon>Pseudomonadati</taxon>
        <taxon>Pseudomonadota</taxon>
        <taxon>Alphaproteobacteria</taxon>
        <taxon>Hyphomicrobiales</taxon>
        <taxon>Methylobacteriaceae</taxon>
        <taxon>Methylobacterium</taxon>
    </lineage>
</organism>
<evidence type="ECO:0000256" key="1">
    <source>
        <dbReference type="SAM" id="Phobius"/>
    </source>
</evidence>
<keyword evidence="1" id="KW-1133">Transmembrane helix</keyword>